<proteinExistence type="predicted"/>
<protein>
    <submittedName>
        <fullName evidence="3">Uncharacterized protein</fullName>
    </submittedName>
</protein>
<feature type="compositionally biased region" description="Low complexity" evidence="2">
    <location>
        <begin position="1169"/>
        <end position="1179"/>
    </location>
</feature>
<feature type="compositionally biased region" description="Low complexity" evidence="2">
    <location>
        <begin position="1227"/>
        <end position="1239"/>
    </location>
</feature>
<keyword evidence="4" id="KW-1185">Reference proteome</keyword>
<feature type="compositionally biased region" description="Acidic residues" evidence="2">
    <location>
        <begin position="1269"/>
        <end position="1278"/>
    </location>
</feature>
<feature type="compositionally biased region" description="Acidic residues" evidence="2">
    <location>
        <begin position="359"/>
        <end position="375"/>
    </location>
</feature>
<feature type="compositionally biased region" description="Polar residues" evidence="2">
    <location>
        <begin position="918"/>
        <end position="936"/>
    </location>
</feature>
<reference evidence="4" key="1">
    <citation type="journal article" date="2023" name="Mol. Phylogenet. Evol.">
        <title>Genome-scale phylogeny and comparative genomics of the fungal order Sordariales.</title>
        <authorList>
            <person name="Hensen N."/>
            <person name="Bonometti L."/>
            <person name="Westerberg I."/>
            <person name="Brannstrom I.O."/>
            <person name="Guillou S."/>
            <person name="Cros-Aarteil S."/>
            <person name="Calhoun S."/>
            <person name="Haridas S."/>
            <person name="Kuo A."/>
            <person name="Mondo S."/>
            <person name="Pangilinan J."/>
            <person name="Riley R."/>
            <person name="LaButti K."/>
            <person name="Andreopoulos B."/>
            <person name="Lipzen A."/>
            <person name="Chen C."/>
            <person name="Yan M."/>
            <person name="Daum C."/>
            <person name="Ng V."/>
            <person name="Clum A."/>
            <person name="Steindorff A."/>
            <person name="Ohm R.A."/>
            <person name="Martin F."/>
            <person name="Silar P."/>
            <person name="Natvig D.O."/>
            <person name="Lalanne C."/>
            <person name="Gautier V."/>
            <person name="Ament-Velasquez S.L."/>
            <person name="Kruys A."/>
            <person name="Hutchinson M.I."/>
            <person name="Powell A.J."/>
            <person name="Barry K."/>
            <person name="Miller A.N."/>
            <person name="Grigoriev I.V."/>
            <person name="Debuchy R."/>
            <person name="Gladieux P."/>
            <person name="Hiltunen Thoren M."/>
            <person name="Johannesson H."/>
        </authorList>
    </citation>
    <scope>NUCLEOTIDE SEQUENCE [LARGE SCALE GENOMIC DNA]</scope>
    <source>
        <strain evidence="4">CBS 284.82</strain>
    </source>
</reference>
<feature type="region of interest" description="Disordered" evidence="2">
    <location>
        <begin position="918"/>
        <end position="947"/>
    </location>
</feature>
<evidence type="ECO:0000256" key="1">
    <source>
        <dbReference type="SAM" id="Coils"/>
    </source>
</evidence>
<feature type="compositionally biased region" description="Gly residues" evidence="2">
    <location>
        <begin position="937"/>
        <end position="947"/>
    </location>
</feature>
<dbReference type="AlphaFoldDB" id="A0AAN6PP83"/>
<keyword evidence="1" id="KW-0175">Coiled coil</keyword>
<organism evidence="3 4">
    <name type="scientific">Parachaetomium inaequale</name>
    <dbReference type="NCBI Taxonomy" id="2588326"/>
    <lineage>
        <taxon>Eukaryota</taxon>
        <taxon>Fungi</taxon>
        <taxon>Dikarya</taxon>
        <taxon>Ascomycota</taxon>
        <taxon>Pezizomycotina</taxon>
        <taxon>Sordariomycetes</taxon>
        <taxon>Sordariomycetidae</taxon>
        <taxon>Sordariales</taxon>
        <taxon>Chaetomiaceae</taxon>
        <taxon>Parachaetomium</taxon>
    </lineage>
</organism>
<comment type="caution">
    <text evidence="3">The sequence shown here is derived from an EMBL/GenBank/DDBJ whole genome shotgun (WGS) entry which is preliminary data.</text>
</comment>
<feature type="region of interest" description="Disordered" evidence="2">
    <location>
        <begin position="1105"/>
        <end position="1278"/>
    </location>
</feature>
<dbReference type="Proteomes" id="UP001303115">
    <property type="component" value="Unassembled WGS sequence"/>
</dbReference>
<accession>A0AAN6PP83</accession>
<evidence type="ECO:0000313" key="4">
    <source>
        <dbReference type="Proteomes" id="UP001303115"/>
    </source>
</evidence>
<feature type="region of interest" description="Disordered" evidence="2">
    <location>
        <begin position="341"/>
        <end position="389"/>
    </location>
</feature>
<feature type="compositionally biased region" description="Basic and acidic residues" evidence="2">
    <location>
        <begin position="1202"/>
        <end position="1211"/>
    </location>
</feature>
<gene>
    <name evidence="3" type="ORF">C8A01DRAFT_31501</name>
</gene>
<evidence type="ECO:0000313" key="3">
    <source>
        <dbReference type="EMBL" id="KAK4044447.1"/>
    </source>
</evidence>
<feature type="coiled-coil region" evidence="1">
    <location>
        <begin position="967"/>
        <end position="1079"/>
    </location>
</feature>
<name>A0AAN6PP83_9PEZI</name>
<dbReference type="EMBL" id="MU854319">
    <property type="protein sequence ID" value="KAK4044447.1"/>
    <property type="molecule type" value="Genomic_DNA"/>
</dbReference>
<sequence>MPGDKWKSAPAWRLRKEDPRIDYISALTPKDLKELEFPILHANGHWNRPEAEFLKRSRLHDLFGPKDMVDPAFGFGTFNFRFAGSKPSAVTMRTSLAQKLRGCVNSRQAMTAYRTFLFVWKDAEPKSPLTQDTMANYLKESKSNGTCRVPPMDIHYAFVHTGEGLKGIAYSCLSGTDIPIDLGPAMRGGEDYVTTAQFLARQHNYLNPYGGCSNVWIDHSMNEPTNKPFMVTHWFASGNGKQTRDFQILDKHVVAAYRLEKHAARPDCAKFEQMQSRLDLVRSAVEVAKAQLEAGSNLAMTKPPGVIYTLKMGVGDSSEMRYADLRFDDSVETVEDAPPEALLENASSDEENSVKSADDEGGENESDPDGDDDEGSESKSDDDNQADDEEHLKEMDGEEYILQLEAQVNTFQPPVVDETFDEDLRDCWERDKNRVVRNGVREDIFGPLDDPLGEDSDELTFRYGPADGETCQIQVRHVRLIRGCERLEEAMTAFGIAAWASQFHGKYPVLTLDTAAHYEVDPGSGITEVPTMDVRIGLIDNGEKWNAFLFSTFSGTNMAIDLTLAAKRGAGYITPGRYLLPHHQKYNSVGGRSAYWKDMNIFNNERDICIVTHCLEKKNGEHLYFSLDEAWAAHVEARSRMGHVKIEDTTDLRRVQDQIRNYVHRVKSGYSEPGGRDWRRISVHNGKDGLIRGGEAGLLRRLNGTVGNAIQAAGEVGGAVAAAQEVEPLASTHASAAKDNQARDDIESAELEKQKGEEDLLDQENPFPESFDDIGVDPFASERVVAGVCLLPYGRTKPPPIASIDEALARARYENGYDHEKMKKIAAFIVMFHKGIAKGKQNTFANNNHLRDVRKRCRKALKEYLDTKLVNLELVPSNEEVLAMRYCAPRGELNATIAGLLAEMGMLKLGQATIHSTGQSVAQDKDTANNSNSSLRQGGGEEGGGNQALGAQQEIEVNSEIEASQDVTRLVAQVRALNERLDALIAKNLATIDYTDDLAQKTEIKMAKQEKAVKKNEKDIADLAEKLAVASKKHDDLDEKVAAASKQHAELNKHVKDELASLNAKRALEQKRMEDMAKKPATPTKLANWAPMPFDQLKAGQVPYTGLPRSVLPQPGSPHAGFPHPGLLRSSSPRSSSENPDFAQPVLPQLTSPPSVPSQRVLPQPSSPQPGSSQPGSPQRATPHTAPRRSTSRKSVTPGSAQKREQDDLGRVEAPTTKRRASMPVAQTSSTQSRRQSGQMKDKAQQEKPAPAKPAPAKLAPAKPAPAEPDADDFDFLE</sequence>
<evidence type="ECO:0000256" key="2">
    <source>
        <dbReference type="SAM" id="MobiDB-lite"/>
    </source>
</evidence>